<dbReference type="PRINTS" id="PR01490">
    <property type="entry name" value="RTXTOXIND"/>
</dbReference>
<evidence type="ECO:0000313" key="12">
    <source>
        <dbReference type="EMBL" id="QIM51095.1"/>
    </source>
</evidence>
<dbReference type="InterPro" id="IPR058982">
    <property type="entry name" value="Beta-barrel_AprE"/>
</dbReference>
<evidence type="ECO:0000256" key="2">
    <source>
        <dbReference type="ARBA" id="ARBA00009477"/>
    </source>
</evidence>
<keyword evidence="6" id="KW-0812">Transmembrane</keyword>
<dbReference type="EMBL" id="CP049989">
    <property type="protein sequence ID" value="QIM51095.1"/>
    <property type="molecule type" value="Genomic_DNA"/>
</dbReference>
<keyword evidence="13" id="KW-1185">Reference proteome</keyword>
<keyword evidence="5 9" id="KW-0997">Cell inner membrane</keyword>
<dbReference type="InterPro" id="IPR010129">
    <property type="entry name" value="T1SS_HlyD"/>
</dbReference>
<dbReference type="GO" id="GO:0005886">
    <property type="term" value="C:plasma membrane"/>
    <property type="evidence" value="ECO:0007669"/>
    <property type="project" value="UniProtKB-SubCell"/>
</dbReference>
<evidence type="ECO:0000256" key="9">
    <source>
        <dbReference type="RuleBase" id="RU365093"/>
    </source>
</evidence>
<dbReference type="GO" id="GO:0009306">
    <property type="term" value="P:protein secretion"/>
    <property type="evidence" value="ECO:0007669"/>
    <property type="project" value="InterPro"/>
</dbReference>
<dbReference type="Pfam" id="PF25988">
    <property type="entry name" value="HH_CyaD"/>
    <property type="match status" value="1"/>
</dbReference>
<keyword evidence="3 9" id="KW-0813">Transport</keyword>
<name>A0A6G8IDF4_9BURK</name>
<evidence type="ECO:0000256" key="7">
    <source>
        <dbReference type="ARBA" id="ARBA00022989"/>
    </source>
</evidence>
<dbReference type="InterPro" id="IPR050739">
    <property type="entry name" value="MFP"/>
</dbReference>
<dbReference type="AlphaFoldDB" id="A0A6G8IDF4"/>
<dbReference type="RefSeq" id="WP_166224132.1">
    <property type="nucleotide sequence ID" value="NZ_CP049989.1"/>
</dbReference>
<comment type="similarity">
    <text evidence="2 9">Belongs to the membrane fusion protein (MFP) (TC 8.A.1) family.</text>
</comment>
<evidence type="ECO:0000256" key="6">
    <source>
        <dbReference type="ARBA" id="ARBA00022692"/>
    </source>
</evidence>
<comment type="subcellular location">
    <subcellularLocation>
        <location evidence="1 9">Cell inner membrane</location>
        <topology evidence="1 9">Single-pass membrane protein</topology>
    </subcellularLocation>
</comment>
<protein>
    <recommendedName>
        <fullName evidence="9">Membrane fusion protein (MFP) family protein</fullName>
    </recommendedName>
</protein>
<evidence type="ECO:0000256" key="5">
    <source>
        <dbReference type="ARBA" id="ARBA00022519"/>
    </source>
</evidence>
<dbReference type="Gene3D" id="2.40.30.170">
    <property type="match status" value="1"/>
</dbReference>
<evidence type="ECO:0000259" key="11">
    <source>
        <dbReference type="Pfam" id="PF26002"/>
    </source>
</evidence>
<gene>
    <name evidence="12" type="ORF">G9Q37_02565</name>
</gene>
<sequence>MARRSSGWAHHLRALRTAWARRFDGEPAHGSPQALAFLPARLSVQESPPHPLPLWTARALMGLFAVVLAWSWFGQVDIVAVATGRVIVSERSHGIQPREDGLVHRVWVRDGDRVQAGQLLLELDATDARADGARVQEAWCAASSEAWRTGILLRALERGRLPDREVLQEPLPAPAQHLVWTPADARRATAQLRAEWADIQGRLTRARADAEQRRSEGETAHALLDKLQATLPMARQRESDYRLLVEKGFISGHATQDRTRERVELERDLATQQARWRELQLAQTHALQTLDAMKADIRRGLIEREAQARTQREQLQAEAMKVGQRQRLTELRSPVNGTVQQLSVHNGGAVVAGGQSLMVVVPEADRVTAQVSIANQDMGFVRPGQDVTVKLEAFPFTRHGTLPATVSVLGADAAVDERTGQASYPAYLKLGRSSLMADGREVPITPGMNLVAEIKTGRRRLIDYLLSPVQTLADESLRER</sequence>
<accession>A0A6G8IDF4</accession>
<dbReference type="Gene3D" id="2.40.50.100">
    <property type="match status" value="1"/>
</dbReference>
<keyword evidence="7" id="KW-1133">Transmembrane helix</keyword>
<evidence type="ECO:0000313" key="13">
    <source>
        <dbReference type="Proteomes" id="UP000503162"/>
    </source>
</evidence>
<dbReference type="KEGG" id="hcz:G9Q37_02565"/>
<keyword evidence="8" id="KW-0472">Membrane</keyword>
<dbReference type="SUPFAM" id="SSF111369">
    <property type="entry name" value="HlyD-like secretion proteins"/>
    <property type="match status" value="2"/>
</dbReference>
<feature type="domain" description="AprE-like beta-barrel" evidence="11">
    <location>
        <begin position="369"/>
        <end position="457"/>
    </location>
</feature>
<dbReference type="InterPro" id="IPR059040">
    <property type="entry name" value="HH_CyaD-like"/>
</dbReference>
<dbReference type="Proteomes" id="UP000503162">
    <property type="component" value="Chromosome"/>
</dbReference>
<proteinExistence type="inferred from homology"/>
<evidence type="ECO:0000256" key="3">
    <source>
        <dbReference type="ARBA" id="ARBA00022448"/>
    </source>
</evidence>
<reference evidence="12 13" key="1">
    <citation type="submission" date="2020-03" db="EMBL/GenBank/DDBJ databases">
        <title>Hydrogenophaga sp. nov. isolated from cyanobacterial mat.</title>
        <authorList>
            <person name="Thorat V."/>
            <person name="Kirdat K."/>
            <person name="Tiwarekar B."/>
            <person name="Costa E.D."/>
            <person name="Yadav A."/>
        </authorList>
    </citation>
    <scope>NUCLEOTIDE SEQUENCE [LARGE SCALE GENOMIC DNA]</scope>
    <source>
        <strain evidence="12 13">BA0156</strain>
    </source>
</reference>
<evidence type="ECO:0000256" key="1">
    <source>
        <dbReference type="ARBA" id="ARBA00004377"/>
    </source>
</evidence>
<evidence type="ECO:0000259" key="10">
    <source>
        <dbReference type="Pfam" id="PF25988"/>
    </source>
</evidence>
<dbReference type="PROSITE" id="PS00543">
    <property type="entry name" value="HLYD_FAMILY"/>
    <property type="match status" value="1"/>
</dbReference>
<dbReference type="NCBIfam" id="TIGR01843">
    <property type="entry name" value="type_I_hlyD"/>
    <property type="match status" value="1"/>
</dbReference>
<evidence type="ECO:0000256" key="8">
    <source>
        <dbReference type="ARBA" id="ARBA00023136"/>
    </source>
</evidence>
<organism evidence="12 13">
    <name type="scientific">Hydrogenophaga crocea</name>
    <dbReference type="NCBI Taxonomy" id="2716225"/>
    <lineage>
        <taxon>Bacteria</taxon>
        <taxon>Pseudomonadati</taxon>
        <taxon>Pseudomonadota</taxon>
        <taxon>Betaproteobacteria</taxon>
        <taxon>Burkholderiales</taxon>
        <taxon>Comamonadaceae</taxon>
        <taxon>Hydrogenophaga</taxon>
    </lineage>
</organism>
<dbReference type="PANTHER" id="PTHR30386">
    <property type="entry name" value="MEMBRANE FUSION SUBUNIT OF EMRAB-TOLC MULTIDRUG EFFLUX PUMP"/>
    <property type="match status" value="1"/>
</dbReference>
<feature type="domain" description="CyaD-like alpha-helical hairpin" evidence="10">
    <location>
        <begin position="124"/>
        <end position="328"/>
    </location>
</feature>
<keyword evidence="4 9" id="KW-1003">Cell membrane</keyword>
<dbReference type="Pfam" id="PF26002">
    <property type="entry name" value="Beta-barrel_AprE"/>
    <property type="match status" value="1"/>
</dbReference>
<dbReference type="PANTHER" id="PTHR30386:SF27">
    <property type="entry name" value="MEMBRANE FUSION PROTEIN (MFP) FAMILY PROTEIN"/>
    <property type="match status" value="1"/>
</dbReference>
<dbReference type="InterPro" id="IPR006144">
    <property type="entry name" value="Secretion_HlyD_CS"/>
</dbReference>
<evidence type="ECO:0000256" key="4">
    <source>
        <dbReference type="ARBA" id="ARBA00022475"/>
    </source>
</evidence>